<dbReference type="Gene3D" id="2.40.37.10">
    <property type="entry name" value="Lyase, Ornithine Decarboxylase, Chain A, domain 1"/>
    <property type="match status" value="1"/>
</dbReference>
<dbReference type="PATRIC" id="fig|306537.10.peg.1373"/>
<feature type="domain" description="Orn/DAP/Arg decarboxylase 2 N-terminal" evidence="10">
    <location>
        <begin position="71"/>
        <end position="330"/>
    </location>
</feature>
<feature type="binding site" evidence="6">
    <location>
        <position position="400"/>
    </location>
    <ligand>
        <name>substrate</name>
    </ligand>
</feature>
<gene>
    <name evidence="6 11" type="primary">lysA</name>
    <name evidence="11" type="ordered locus">jk1353</name>
</gene>
<dbReference type="CDD" id="cd06828">
    <property type="entry name" value="PLPDE_III_DapDC"/>
    <property type="match status" value="1"/>
</dbReference>
<dbReference type="PROSITE" id="PS00878">
    <property type="entry name" value="ODR_DC_2_1"/>
    <property type="match status" value="1"/>
</dbReference>
<dbReference type="GO" id="GO:0009089">
    <property type="term" value="P:lysine biosynthetic process via diaminopimelate"/>
    <property type="evidence" value="ECO:0007669"/>
    <property type="project" value="UniProtKB-UniRule"/>
</dbReference>
<evidence type="ECO:0000256" key="7">
    <source>
        <dbReference type="NCBIfam" id="TIGR01048"/>
    </source>
</evidence>
<feature type="binding site" evidence="6">
    <location>
        <position position="429"/>
    </location>
    <ligand>
        <name>substrate</name>
    </ligand>
</feature>
<dbReference type="EC" id="4.1.1.20" evidence="6 7"/>
<dbReference type="KEGG" id="cjk:jk1353"/>
<evidence type="ECO:0000256" key="2">
    <source>
        <dbReference type="ARBA" id="ARBA00022793"/>
    </source>
</evidence>
<dbReference type="InterPro" id="IPR029066">
    <property type="entry name" value="PLP-binding_barrel"/>
</dbReference>
<dbReference type="SUPFAM" id="SSF51419">
    <property type="entry name" value="PLP-binding barrel"/>
    <property type="match status" value="1"/>
</dbReference>
<dbReference type="GO" id="GO:0008836">
    <property type="term" value="F:diaminopimelate decarboxylase activity"/>
    <property type="evidence" value="ECO:0007669"/>
    <property type="project" value="UniProtKB-UniRule"/>
</dbReference>
<dbReference type="PRINTS" id="PR01179">
    <property type="entry name" value="ODADCRBXLASE"/>
</dbReference>
<dbReference type="OrthoDB" id="9802241at2"/>
<dbReference type="SUPFAM" id="SSF50621">
    <property type="entry name" value="Alanine racemase C-terminal domain-like"/>
    <property type="match status" value="1"/>
</dbReference>
<feature type="binding site" evidence="6">
    <location>
        <position position="368"/>
    </location>
    <ligand>
        <name>substrate</name>
    </ligand>
</feature>
<dbReference type="InterPro" id="IPR009006">
    <property type="entry name" value="Ala_racemase/Decarboxylase_C"/>
</dbReference>
<dbReference type="InterPro" id="IPR002986">
    <property type="entry name" value="DAP_deCOOHase_LysA"/>
</dbReference>
<keyword evidence="6" id="KW-0028">Amino-acid biosynthesis</keyword>
<comment type="cofactor">
    <cofactor evidence="1 6 8 9">
        <name>pyridoxal 5'-phosphate</name>
        <dbReference type="ChEBI" id="CHEBI:597326"/>
    </cofactor>
</comment>
<dbReference type="PANTHER" id="PTHR43727">
    <property type="entry name" value="DIAMINOPIMELATE DECARBOXYLASE"/>
    <property type="match status" value="1"/>
</dbReference>
<dbReference type="STRING" id="306537.jk1353"/>
<evidence type="ECO:0000256" key="8">
    <source>
        <dbReference type="PIRSR" id="PIRSR600183-50"/>
    </source>
</evidence>
<organism evidence="11 12">
    <name type="scientific">Corynebacterium jeikeium (strain K411)</name>
    <dbReference type="NCBI Taxonomy" id="306537"/>
    <lineage>
        <taxon>Bacteria</taxon>
        <taxon>Bacillati</taxon>
        <taxon>Actinomycetota</taxon>
        <taxon>Actinomycetes</taxon>
        <taxon>Mycobacteriales</taxon>
        <taxon>Corynebacteriaceae</taxon>
        <taxon>Corynebacterium</taxon>
    </lineage>
</organism>
<keyword evidence="3 6" id="KW-0663">Pyridoxal phosphate</keyword>
<comment type="pathway">
    <text evidence="6 9">Amino-acid biosynthesis; L-lysine biosynthesis via DAP pathway; L-lysine from DL-2,6-diaminopimelate: step 1/1.</text>
</comment>
<feature type="binding site" evidence="6">
    <location>
        <begin position="324"/>
        <end position="327"/>
    </location>
    <ligand>
        <name>pyridoxal 5'-phosphate</name>
        <dbReference type="ChEBI" id="CHEBI:597326"/>
    </ligand>
</feature>
<keyword evidence="12" id="KW-1185">Reference proteome</keyword>
<dbReference type="EMBL" id="CR931997">
    <property type="protein sequence ID" value="CAI37525.1"/>
    <property type="molecule type" value="Genomic_DNA"/>
</dbReference>
<keyword evidence="4 6" id="KW-0457">Lysine biosynthesis</keyword>
<evidence type="ECO:0000256" key="3">
    <source>
        <dbReference type="ARBA" id="ARBA00022898"/>
    </source>
</evidence>
<accession>Q4JUI2</accession>
<feature type="binding site" evidence="6">
    <location>
        <position position="282"/>
    </location>
    <ligand>
        <name>pyridoxal 5'-phosphate</name>
        <dbReference type="ChEBI" id="CHEBI:597326"/>
    </ligand>
</feature>
<evidence type="ECO:0000313" key="12">
    <source>
        <dbReference type="Proteomes" id="UP000000545"/>
    </source>
</evidence>
<evidence type="ECO:0000256" key="4">
    <source>
        <dbReference type="ARBA" id="ARBA00023154"/>
    </source>
</evidence>
<sequence length="470" mass="50530">MDPETHLNSTPLRRRTSSTAEFNAIPAHVYPQSLRRETAGERQGEVTIGGVPIAEIAETFGTPAFVMDEEDFRARCRRLAKAFGGGHYVHYASKAFLSKTVARWVMEEGLSLDVASLGELQVALAAGFPAERITVHGNNKSPEFLRLAVSEGAELIVVDSLQEIEALSTVAGELGKSQDVLVRVTPGVHVDTHEFIATSHEDQKFGFSLASGAAHRAAMACHTADGVRLRGLHCHVGSQVFEASGFALAAERLLGLWKQLLDSTAALSDAPTSLDTLDLGGGYGIAYMPDQEALDVEEVASDLKSKVRKAAEAAGVPVPKLNVEPGRAIAGPSMITLYRVGTVKDVEVADGMTRRYISVDGGMSDNIRPALYQAEYDCRVANREVAGELLPTRIVGSHCESGDVLVNDALVPDDVRPGDLLMIGATGAYCYAMASRYNMMTRPPVVRVADGEARLMIRRETIDDVLALEE</sequence>
<evidence type="ECO:0000256" key="1">
    <source>
        <dbReference type="ARBA" id="ARBA00001933"/>
    </source>
</evidence>
<evidence type="ECO:0000313" key="11">
    <source>
        <dbReference type="EMBL" id="CAI37525.1"/>
    </source>
</evidence>
<dbReference type="PANTHER" id="PTHR43727:SF2">
    <property type="entry name" value="GROUP IV DECARBOXYLASE"/>
    <property type="match status" value="1"/>
</dbReference>
<dbReference type="Proteomes" id="UP000000545">
    <property type="component" value="Chromosome"/>
</dbReference>
<dbReference type="InterPro" id="IPR022653">
    <property type="entry name" value="De-COase2_pyr-phos_BS"/>
</dbReference>
<name>Q4JUI2_CORJK</name>
<dbReference type="Gene3D" id="3.20.20.10">
    <property type="entry name" value="Alanine racemase"/>
    <property type="match status" value="1"/>
</dbReference>
<dbReference type="HAMAP" id="MF_02120">
    <property type="entry name" value="LysA"/>
    <property type="match status" value="1"/>
</dbReference>
<reference evidence="11 12" key="1">
    <citation type="journal article" date="2005" name="J. Bacteriol.">
        <title>Complete genome sequence and analysis of the multiresistant nosocomial pathogen Corynebacterium jeikeium K411, a lipid-requiring bacterium of the human skin flora.</title>
        <authorList>
            <person name="Tauch A."/>
            <person name="Kaiser O."/>
            <person name="Hain T."/>
            <person name="Goesmann A."/>
            <person name="Weisshaar B."/>
            <person name="Albersmeier A."/>
            <person name="Bekel T."/>
            <person name="Bischoff N."/>
            <person name="Brune I."/>
            <person name="Chakraborty T."/>
            <person name="Kalinowski J."/>
            <person name="Meyer F."/>
            <person name="Rupp O."/>
            <person name="Schneiker S."/>
            <person name="Viehoever P."/>
            <person name="Puehler A."/>
        </authorList>
    </citation>
    <scope>NUCLEOTIDE SEQUENCE [LARGE SCALE GENOMIC DNA]</scope>
    <source>
        <strain evidence="11 12">K411</strain>
    </source>
</reference>
<feature type="binding site" evidence="6">
    <location>
        <position position="327"/>
    </location>
    <ligand>
        <name>substrate</name>
    </ligand>
</feature>
<dbReference type="AlphaFoldDB" id="Q4JUI2"/>
<evidence type="ECO:0000256" key="6">
    <source>
        <dbReference type="HAMAP-Rule" id="MF_02120"/>
    </source>
</evidence>
<comment type="similarity">
    <text evidence="6">Belongs to the Orn/Lys/Arg decarboxylase class-II family. LysA subfamily.</text>
</comment>
<evidence type="ECO:0000256" key="9">
    <source>
        <dbReference type="RuleBase" id="RU003738"/>
    </source>
</evidence>
<comment type="catalytic activity">
    <reaction evidence="6 9">
        <text>meso-2,6-diaminopimelate + H(+) = L-lysine + CO2</text>
        <dbReference type="Rhea" id="RHEA:15101"/>
        <dbReference type="ChEBI" id="CHEBI:15378"/>
        <dbReference type="ChEBI" id="CHEBI:16526"/>
        <dbReference type="ChEBI" id="CHEBI:32551"/>
        <dbReference type="ChEBI" id="CHEBI:57791"/>
        <dbReference type="EC" id="4.1.1.20"/>
    </reaction>
</comment>
<dbReference type="InterPro" id="IPR022644">
    <property type="entry name" value="De-COase2_N"/>
</dbReference>
<dbReference type="NCBIfam" id="TIGR01048">
    <property type="entry name" value="lysA"/>
    <property type="match status" value="1"/>
</dbReference>
<dbReference type="FunFam" id="3.20.20.10:FF:000003">
    <property type="entry name" value="Diaminopimelate decarboxylase"/>
    <property type="match status" value="1"/>
</dbReference>
<protein>
    <recommendedName>
        <fullName evidence="6 7">Diaminopimelate decarboxylase</fullName>
        <shortName evidence="6">DAP decarboxylase</shortName>
        <shortName evidence="6">DAPDC</shortName>
        <ecNumber evidence="6 7">4.1.1.20</ecNumber>
    </recommendedName>
</protein>
<keyword evidence="2 6" id="KW-0210">Decarboxylase</keyword>
<dbReference type="PROSITE" id="PS00879">
    <property type="entry name" value="ODR_DC_2_2"/>
    <property type="match status" value="1"/>
</dbReference>
<dbReference type="eggNOG" id="COG0019">
    <property type="taxonomic scope" value="Bacteria"/>
</dbReference>
<dbReference type="InterPro" id="IPR000183">
    <property type="entry name" value="Orn/DAP/Arg_de-COase"/>
</dbReference>
<keyword evidence="5 6" id="KW-0456">Lyase</keyword>
<feature type="binding site" evidence="6">
    <location>
        <position position="372"/>
    </location>
    <ligand>
        <name>substrate</name>
    </ligand>
</feature>
<dbReference type="Pfam" id="PF02784">
    <property type="entry name" value="Orn_Arg_deC_N"/>
    <property type="match status" value="1"/>
</dbReference>
<dbReference type="PRINTS" id="PR01181">
    <property type="entry name" value="DAPDCRBXLASE"/>
</dbReference>
<dbReference type="InterPro" id="IPR022657">
    <property type="entry name" value="De-COase2_CS"/>
</dbReference>
<dbReference type="UniPathway" id="UPA00034">
    <property type="reaction ID" value="UER00027"/>
</dbReference>
<comment type="subunit">
    <text evidence="6">Homodimer.</text>
</comment>
<dbReference type="HOGENOM" id="CLU_026444_0_1_11"/>
<proteinExistence type="inferred from homology"/>
<evidence type="ECO:0000259" key="10">
    <source>
        <dbReference type="Pfam" id="PF02784"/>
    </source>
</evidence>
<feature type="binding site" evidence="6">
    <location>
        <position position="429"/>
    </location>
    <ligand>
        <name>pyridoxal 5'-phosphate</name>
        <dbReference type="ChEBI" id="CHEBI:597326"/>
    </ligand>
</feature>
<feature type="modified residue" description="N6-(pyridoxal phosphate)lysine" evidence="6 8">
    <location>
        <position position="94"/>
    </location>
</feature>
<feature type="active site" description="Proton donor" evidence="8">
    <location>
        <position position="399"/>
    </location>
</feature>
<comment type="function">
    <text evidence="6">Specifically catalyzes the decarboxylation of meso-diaminopimelate (meso-DAP) to L-lysine.</text>
</comment>
<evidence type="ECO:0000256" key="5">
    <source>
        <dbReference type="ARBA" id="ARBA00023239"/>
    </source>
</evidence>
<dbReference type="GO" id="GO:0030170">
    <property type="term" value="F:pyridoxal phosphate binding"/>
    <property type="evidence" value="ECO:0007669"/>
    <property type="project" value="UniProtKB-UniRule"/>
</dbReference>